<sequence>MSSLIRPSVSMIVAMAENNVIGRDGDMPWKLSSDLKRFRALTMGKPVLMGRKTFQSIGRALDGRLNIIVTGNPDFSHDDVVIVRTPEEGLEAALRSGADEVMVIGGGSIYARLMPHADRLYVTHVAAEPEGDTHFPHIDLTMWQRISHEPIPRGERDSAATAFVIYERI</sequence>
<accession>A0A2C9D8G0</accession>
<name>A0A2C9D8G0_9HYPH</name>
<dbReference type="CDD" id="cd00209">
    <property type="entry name" value="DHFR"/>
    <property type="match status" value="1"/>
</dbReference>
<evidence type="ECO:0000256" key="4">
    <source>
        <dbReference type="ARBA" id="ARBA00022563"/>
    </source>
</evidence>
<dbReference type="PROSITE" id="PS00075">
    <property type="entry name" value="DHFR_1"/>
    <property type="match status" value="1"/>
</dbReference>
<dbReference type="PANTHER" id="PTHR48069:SF3">
    <property type="entry name" value="DIHYDROFOLATE REDUCTASE"/>
    <property type="match status" value="1"/>
</dbReference>
<evidence type="ECO:0000256" key="6">
    <source>
        <dbReference type="ARBA" id="ARBA00023002"/>
    </source>
</evidence>
<reference evidence="12" key="1">
    <citation type="submission" date="2017-09" db="EMBL/GenBank/DDBJ databases">
        <title>Genome sequence of Nannocystis excedens DSM 71.</title>
        <authorList>
            <person name="Blom J."/>
        </authorList>
    </citation>
    <scope>NUCLEOTIDE SEQUENCE [LARGE SCALE GENOMIC DNA]</scope>
    <source>
        <strain evidence="12">type strain: E19</strain>
    </source>
</reference>
<evidence type="ECO:0000256" key="9">
    <source>
        <dbReference type="RuleBase" id="RU004474"/>
    </source>
</evidence>
<dbReference type="GO" id="GO:0046452">
    <property type="term" value="P:dihydrofolate metabolic process"/>
    <property type="evidence" value="ECO:0007669"/>
    <property type="project" value="TreeGrafter"/>
</dbReference>
<evidence type="ECO:0000256" key="3">
    <source>
        <dbReference type="ARBA" id="ARBA00012856"/>
    </source>
</evidence>
<evidence type="ECO:0000256" key="5">
    <source>
        <dbReference type="ARBA" id="ARBA00022857"/>
    </source>
</evidence>
<dbReference type="GO" id="GO:0006730">
    <property type="term" value="P:one-carbon metabolic process"/>
    <property type="evidence" value="ECO:0007669"/>
    <property type="project" value="UniProtKB-KW"/>
</dbReference>
<gene>
    <name evidence="11" type="primary">dhfrIII</name>
    <name evidence="11" type="ORF">HDIA_2877</name>
</gene>
<comment type="similarity">
    <text evidence="2 8 9">Belongs to the dihydrofolate reductase family.</text>
</comment>
<dbReference type="EMBL" id="LT960614">
    <property type="protein sequence ID" value="SON56418.1"/>
    <property type="molecule type" value="Genomic_DNA"/>
</dbReference>
<dbReference type="InterPro" id="IPR017925">
    <property type="entry name" value="DHFR_CS"/>
</dbReference>
<evidence type="ECO:0000259" key="10">
    <source>
        <dbReference type="PROSITE" id="PS51330"/>
    </source>
</evidence>
<comment type="catalytic activity">
    <reaction evidence="8">
        <text>(6S)-5,6,7,8-tetrahydrofolate + NADP(+) = 7,8-dihydrofolate + NADPH + H(+)</text>
        <dbReference type="Rhea" id="RHEA:15009"/>
        <dbReference type="ChEBI" id="CHEBI:15378"/>
        <dbReference type="ChEBI" id="CHEBI:57451"/>
        <dbReference type="ChEBI" id="CHEBI:57453"/>
        <dbReference type="ChEBI" id="CHEBI:57783"/>
        <dbReference type="ChEBI" id="CHEBI:58349"/>
        <dbReference type="EC" id="1.5.1.3"/>
    </reaction>
</comment>
<dbReference type="KEGG" id="hdi:HDIA_2877"/>
<evidence type="ECO:0000256" key="1">
    <source>
        <dbReference type="ARBA" id="ARBA00004903"/>
    </source>
</evidence>
<evidence type="ECO:0000313" key="12">
    <source>
        <dbReference type="Proteomes" id="UP000223606"/>
    </source>
</evidence>
<dbReference type="PANTHER" id="PTHR48069">
    <property type="entry name" value="DIHYDROFOLATE REDUCTASE"/>
    <property type="match status" value="1"/>
</dbReference>
<dbReference type="FunFam" id="3.40.430.10:FF:000001">
    <property type="entry name" value="Dihydrofolate reductase"/>
    <property type="match status" value="1"/>
</dbReference>
<dbReference type="SUPFAM" id="SSF53597">
    <property type="entry name" value="Dihydrofolate reductase-like"/>
    <property type="match status" value="1"/>
</dbReference>
<evidence type="ECO:0000256" key="8">
    <source>
        <dbReference type="PIRNR" id="PIRNR000194"/>
    </source>
</evidence>
<dbReference type="AlphaFoldDB" id="A0A2C9D8G0"/>
<dbReference type="InterPro" id="IPR012259">
    <property type="entry name" value="DHFR"/>
</dbReference>
<keyword evidence="4 8" id="KW-0554">One-carbon metabolism</keyword>
<dbReference type="InterPro" id="IPR024072">
    <property type="entry name" value="DHFR-like_dom_sf"/>
</dbReference>
<keyword evidence="6 8" id="KW-0560">Oxidoreductase</keyword>
<organism evidence="11 12">
    <name type="scientific">Hartmannibacter diazotrophicus</name>
    <dbReference type="NCBI Taxonomy" id="1482074"/>
    <lineage>
        <taxon>Bacteria</taxon>
        <taxon>Pseudomonadati</taxon>
        <taxon>Pseudomonadota</taxon>
        <taxon>Alphaproteobacteria</taxon>
        <taxon>Hyphomicrobiales</taxon>
        <taxon>Pleomorphomonadaceae</taxon>
        <taxon>Hartmannibacter</taxon>
    </lineage>
</organism>
<dbReference type="Pfam" id="PF00186">
    <property type="entry name" value="DHFR_1"/>
    <property type="match status" value="1"/>
</dbReference>
<dbReference type="GO" id="GO:0046654">
    <property type="term" value="P:tetrahydrofolate biosynthetic process"/>
    <property type="evidence" value="ECO:0007669"/>
    <property type="project" value="UniProtKB-UniPathway"/>
</dbReference>
<evidence type="ECO:0000256" key="7">
    <source>
        <dbReference type="ARBA" id="ARBA00025067"/>
    </source>
</evidence>
<comment type="pathway">
    <text evidence="1 8">Cofactor biosynthesis; tetrahydrofolate biosynthesis; 5,6,7,8-tetrahydrofolate from 7,8-dihydrofolate: step 1/1.</text>
</comment>
<feature type="domain" description="DHFR" evidence="10">
    <location>
        <begin position="8"/>
        <end position="168"/>
    </location>
</feature>
<dbReference type="Gene3D" id="3.40.430.10">
    <property type="entry name" value="Dihydrofolate Reductase, subunit A"/>
    <property type="match status" value="1"/>
</dbReference>
<comment type="function">
    <text evidence="7 8">Key enzyme in folate metabolism. Catalyzes an essential reaction for de novo glycine and purine synthesis, and for DNA precursor synthesis.</text>
</comment>
<dbReference type="Proteomes" id="UP000223606">
    <property type="component" value="Chromosome 1"/>
</dbReference>
<dbReference type="GO" id="GO:0046655">
    <property type="term" value="P:folic acid metabolic process"/>
    <property type="evidence" value="ECO:0007669"/>
    <property type="project" value="TreeGrafter"/>
</dbReference>
<evidence type="ECO:0000256" key="2">
    <source>
        <dbReference type="ARBA" id="ARBA00009539"/>
    </source>
</evidence>
<dbReference type="PRINTS" id="PR00070">
    <property type="entry name" value="DHFR"/>
</dbReference>
<proteinExistence type="inferred from homology"/>
<dbReference type="PROSITE" id="PS51330">
    <property type="entry name" value="DHFR_2"/>
    <property type="match status" value="1"/>
</dbReference>
<dbReference type="OrthoDB" id="9804315at2"/>
<dbReference type="PIRSF" id="PIRSF000194">
    <property type="entry name" value="DHFR"/>
    <property type="match status" value="1"/>
</dbReference>
<keyword evidence="12" id="KW-1185">Reference proteome</keyword>
<dbReference type="UniPathway" id="UPA00077">
    <property type="reaction ID" value="UER00158"/>
</dbReference>
<keyword evidence="5 8" id="KW-0521">NADP</keyword>
<dbReference type="GO" id="GO:0005829">
    <property type="term" value="C:cytosol"/>
    <property type="evidence" value="ECO:0007669"/>
    <property type="project" value="TreeGrafter"/>
</dbReference>
<dbReference type="GO" id="GO:0070401">
    <property type="term" value="F:NADP+ binding"/>
    <property type="evidence" value="ECO:0007669"/>
    <property type="project" value="UniProtKB-ARBA"/>
</dbReference>
<evidence type="ECO:0000313" key="11">
    <source>
        <dbReference type="EMBL" id="SON56418.1"/>
    </source>
</evidence>
<dbReference type="InterPro" id="IPR001796">
    <property type="entry name" value="DHFR_dom"/>
</dbReference>
<dbReference type="EC" id="1.5.1.3" evidence="3 8"/>
<protein>
    <recommendedName>
        <fullName evidence="3 8">Dihydrofolate reductase</fullName>
        <ecNumber evidence="3 8">1.5.1.3</ecNumber>
    </recommendedName>
</protein>
<dbReference type="GO" id="GO:0004146">
    <property type="term" value="F:dihydrofolate reductase activity"/>
    <property type="evidence" value="ECO:0007669"/>
    <property type="project" value="UniProtKB-EC"/>
</dbReference>